<dbReference type="InterPro" id="IPR036513">
    <property type="entry name" value="STAS_dom_sf"/>
</dbReference>
<accession>A0A1I5RDK6</accession>
<evidence type="ECO:0000313" key="2">
    <source>
        <dbReference type="Proteomes" id="UP000199356"/>
    </source>
</evidence>
<dbReference type="Proteomes" id="UP000199356">
    <property type="component" value="Unassembled WGS sequence"/>
</dbReference>
<organism evidence="1 2">
    <name type="scientific">Tranquillimonas alkanivorans</name>
    <dbReference type="NCBI Taxonomy" id="441119"/>
    <lineage>
        <taxon>Bacteria</taxon>
        <taxon>Pseudomonadati</taxon>
        <taxon>Pseudomonadota</taxon>
        <taxon>Alphaproteobacteria</taxon>
        <taxon>Rhodobacterales</taxon>
        <taxon>Roseobacteraceae</taxon>
        <taxon>Tranquillimonas</taxon>
    </lineage>
</organism>
<dbReference type="STRING" id="441119.SAMN04488047_108126"/>
<dbReference type="Gene3D" id="3.40.50.10600">
    <property type="entry name" value="SpoIIaa-like domains"/>
    <property type="match status" value="1"/>
</dbReference>
<protein>
    <submittedName>
        <fullName evidence="1">SpoIIAA-like</fullName>
    </submittedName>
</protein>
<dbReference type="Pfam" id="PF11964">
    <property type="entry name" value="SpoIIAA-like"/>
    <property type="match status" value="1"/>
</dbReference>
<dbReference type="InterPro" id="IPR021866">
    <property type="entry name" value="SpoIIAA-like"/>
</dbReference>
<sequence length="128" mass="13914">MDLPAGVTRIATDRPDVYAFRVTGQLNREGMEKMAAEMNAAFDTHQGVNVLFLLEDFDLGDAAIGYGSQSMKADLRSITNVDRYAVVGGPKVAQTMIESFGRVIPVDAKTFPQEDEDAAWAFVGARPV</sequence>
<reference evidence="1 2" key="1">
    <citation type="submission" date="2016-10" db="EMBL/GenBank/DDBJ databases">
        <authorList>
            <person name="de Groot N.N."/>
        </authorList>
    </citation>
    <scope>NUCLEOTIDE SEQUENCE [LARGE SCALE GENOMIC DNA]</scope>
    <source>
        <strain evidence="1 2">DSM 19547</strain>
    </source>
</reference>
<dbReference type="AlphaFoldDB" id="A0A1I5RDK6"/>
<dbReference type="RefSeq" id="WP_177215136.1">
    <property type="nucleotide sequence ID" value="NZ_FOXA01000008.1"/>
</dbReference>
<gene>
    <name evidence="1" type="ORF">SAMN04488047_108126</name>
</gene>
<dbReference type="SUPFAM" id="SSF52091">
    <property type="entry name" value="SpoIIaa-like"/>
    <property type="match status" value="1"/>
</dbReference>
<name>A0A1I5RDK6_9RHOB</name>
<keyword evidence="2" id="KW-1185">Reference proteome</keyword>
<proteinExistence type="predicted"/>
<dbReference type="EMBL" id="FOXA01000008">
    <property type="protein sequence ID" value="SFP56668.1"/>
    <property type="molecule type" value="Genomic_DNA"/>
</dbReference>
<evidence type="ECO:0000313" key="1">
    <source>
        <dbReference type="EMBL" id="SFP56668.1"/>
    </source>
</evidence>
<dbReference type="InterPro" id="IPR038396">
    <property type="entry name" value="SpoIIAA-like_sf"/>
</dbReference>